<evidence type="ECO:0000313" key="2">
    <source>
        <dbReference type="EMBL" id="NNU80798.1"/>
    </source>
</evidence>
<comment type="caution">
    <text evidence="2">The sequence shown here is derived from an EMBL/GenBank/DDBJ whole genome shotgun (WGS) entry which is preliminary data.</text>
</comment>
<dbReference type="Gene3D" id="1.10.150.20">
    <property type="entry name" value="5' to 3' exonuclease, C-terminal subdomain"/>
    <property type="match status" value="1"/>
</dbReference>
<evidence type="ECO:0000313" key="3">
    <source>
        <dbReference type="Proteomes" id="UP000572377"/>
    </source>
</evidence>
<accession>A0A849L349</accession>
<dbReference type="Pfam" id="PF04994">
    <property type="entry name" value="TfoX_C"/>
    <property type="match status" value="1"/>
</dbReference>
<dbReference type="Proteomes" id="UP000572377">
    <property type="component" value="Unassembled WGS sequence"/>
</dbReference>
<dbReference type="EMBL" id="JABFBC010000001">
    <property type="protein sequence ID" value="NNU80798.1"/>
    <property type="molecule type" value="Genomic_DNA"/>
</dbReference>
<protein>
    <submittedName>
        <fullName evidence="2">Competence protein TfoX</fullName>
    </submittedName>
</protein>
<reference evidence="2 3" key="1">
    <citation type="submission" date="2020-05" db="EMBL/GenBank/DDBJ databases">
        <title>Gimesia benthica sp. nov., a novel planctomycete isolated from a deep-sea water sample of the Northwest Indian Ocean.</title>
        <authorList>
            <person name="Wang J."/>
            <person name="Ruan C."/>
            <person name="Song L."/>
            <person name="Zhu Y."/>
            <person name="Li A."/>
            <person name="Zheng X."/>
            <person name="Wang L."/>
            <person name="Lu Z."/>
            <person name="Huang Y."/>
            <person name="Du W."/>
            <person name="Zhou Y."/>
            <person name="Huang L."/>
            <person name="Dai X."/>
        </authorList>
    </citation>
    <scope>NUCLEOTIDE SEQUENCE [LARGE SCALE GENOMIC DNA]</scope>
    <source>
        <strain evidence="2 3">YYQ-30</strain>
    </source>
</reference>
<keyword evidence="3" id="KW-1185">Reference proteome</keyword>
<dbReference type="AlphaFoldDB" id="A0A849L349"/>
<sequence>MSEPVHAIRNIGPKSVEGFARAGLHNAEDVREIGADAAYARLIASGTRPHFIGYYALVLGLQGRHWNDIDPEEKAALRLRFDAIVGGSKPDHPSALEAELDRLGVVDRPGR</sequence>
<proteinExistence type="predicted"/>
<name>A0A849L349_9RHOB</name>
<evidence type="ECO:0000259" key="1">
    <source>
        <dbReference type="Pfam" id="PF04994"/>
    </source>
</evidence>
<dbReference type="RefSeq" id="WP_171324914.1">
    <property type="nucleotide sequence ID" value="NZ_JABFBC010000001.1"/>
</dbReference>
<gene>
    <name evidence="2" type="ORF">HMH01_10150</name>
</gene>
<organism evidence="2 3">
    <name type="scientific">Halovulum dunhuangense</name>
    <dbReference type="NCBI Taxonomy" id="1505036"/>
    <lineage>
        <taxon>Bacteria</taxon>
        <taxon>Pseudomonadati</taxon>
        <taxon>Pseudomonadota</taxon>
        <taxon>Alphaproteobacteria</taxon>
        <taxon>Rhodobacterales</taxon>
        <taxon>Paracoccaceae</taxon>
        <taxon>Halovulum</taxon>
    </lineage>
</organism>
<dbReference type="InterPro" id="IPR007077">
    <property type="entry name" value="TfoX_C"/>
</dbReference>
<feature type="domain" description="TfoX C-terminal" evidence="1">
    <location>
        <begin position="4"/>
        <end position="78"/>
    </location>
</feature>